<reference evidence="9 10" key="1">
    <citation type="submission" date="2020-08" db="EMBL/GenBank/DDBJ databases">
        <title>Genomic Encyclopedia of Type Strains, Phase IV (KMG-IV): sequencing the most valuable type-strain genomes for metagenomic binning, comparative biology and taxonomic classification.</title>
        <authorList>
            <person name="Goeker M."/>
        </authorList>
    </citation>
    <scope>NUCLEOTIDE SEQUENCE [LARGE SCALE GENOMIC DNA]</scope>
    <source>
        <strain evidence="9 10">DSM 22368</strain>
    </source>
</reference>
<evidence type="ECO:0000259" key="7">
    <source>
        <dbReference type="Pfam" id="PF02687"/>
    </source>
</evidence>
<dbReference type="Pfam" id="PF12704">
    <property type="entry name" value="MacB_PCD"/>
    <property type="match status" value="1"/>
</dbReference>
<dbReference type="InParanoid" id="A0A7X0MVA0"/>
<dbReference type="RefSeq" id="WP_166844065.1">
    <property type="nucleotide sequence ID" value="NZ_JAAONY010000002.1"/>
</dbReference>
<feature type="domain" description="ABC3 transporter permease C-terminal" evidence="7">
    <location>
        <begin position="689"/>
        <end position="796"/>
    </location>
</feature>
<gene>
    <name evidence="9" type="ORF">HNR48_001791</name>
</gene>
<feature type="transmembrane region" description="Helical" evidence="6">
    <location>
        <begin position="21"/>
        <end position="43"/>
    </location>
</feature>
<dbReference type="InterPro" id="IPR050250">
    <property type="entry name" value="Macrolide_Exporter_MacB"/>
</dbReference>
<evidence type="ECO:0000256" key="5">
    <source>
        <dbReference type="ARBA" id="ARBA00023136"/>
    </source>
</evidence>
<dbReference type="EMBL" id="JACHHT010000002">
    <property type="protein sequence ID" value="MBB6521506.1"/>
    <property type="molecule type" value="Genomic_DNA"/>
</dbReference>
<feature type="transmembrane region" description="Helical" evidence="6">
    <location>
        <begin position="376"/>
        <end position="399"/>
    </location>
</feature>
<dbReference type="AlphaFoldDB" id="A0A7X0MVA0"/>
<dbReference type="Proteomes" id="UP000528457">
    <property type="component" value="Unassembled WGS sequence"/>
</dbReference>
<feature type="transmembrane region" description="Helical" evidence="6">
    <location>
        <begin position="684"/>
        <end position="709"/>
    </location>
</feature>
<evidence type="ECO:0000256" key="4">
    <source>
        <dbReference type="ARBA" id="ARBA00022989"/>
    </source>
</evidence>
<feature type="transmembrane region" description="Helical" evidence="6">
    <location>
        <begin position="420"/>
        <end position="445"/>
    </location>
</feature>
<keyword evidence="2" id="KW-1003">Cell membrane</keyword>
<dbReference type="InterPro" id="IPR003838">
    <property type="entry name" value="ABC3_permease_C"/>
</dbReference>
<feature type="transmembrane region" description="Helical" evidence="6">
    <location>
        <begin position="280"/>
        <end position="304"/>
    </location>
</feature>
<proteinExistence type="predicted"/>
<feature type="transmembrane region" description="Helical" evidence="6">
    <location>
        <begin position="770"/>
        <end position="794"/>
    </location>
</feature>
<dbReference type="PANTHER" id="PTHR30572">
    <property type="entry name" value="MEMBRANE COMPONENT OF TRANSPORTER-RELATED"/>
    <property type="match status" value="1"/>
</dbReference>
<evidence type="ECO:0000313" key="9">
    <source>
        <dbReference type="EMBL" id="MBB6521506.1"/>
    </source>
</evidence>
<dbReference type="InterPro" id="IPR025857">
    <property type="entry name" value="MacB_PCD"/>
</dbReference>
<keyword evidence="4 6" id="KW-1133">Transmembrane helix</keyword>
<dbReference type="PANTHER" id="PTHR30572:SF18">
    <property type="entry name" value="ABC-TYPE MACROLIDE FAMILY EXPORT SYSTEM PERMEASE COMPONENT 2"/>
    <property type="match status" value="1"/>
</dbReference>
<dbReference type="GO" id="GO:0005886">
    <property type="term" value="C:plasma membrane"/>
    <property type="evidence" value="ECO:0007669"/>
    <property type="project" value="UniProtKB-SubCell"/>
</dbReference>
<evidence type="ECO:0000259" key="8">
    <source>
        <dbReference type="Pfam" id="PF12704"/>
    </source>
</evidence>
<evidence type="ECO:0000256" key="6">
    <source>
        <dbReference type="SAM" id="Phobius"/>
    </source>
</evidence>
<dbReference type="GO" id="GO:0022857">
    <property type="term" value="F:transmembrane transporter activity"/>
    <property type="evidence" value="ECO:0007669"/>
    <property type="project" value="TreeGrafter"/>
</dbReference>
<keyword evidence="3 6" id="KW-0812">Transmembrane</keyword>
<feature type="transmembrane region" description="Helical" evidence="6">
    <location>
        <begin position="335"/>
        <end position="356"/>
    </location>
</feature>
<comment type="caution">
    <text evidence="9">The sequence shown here is derived from an EMBL/GenBank/DDBJ whole genome shotgun (WGS) entry which is preliminary data.</text>
</comment>
<dbReference type="Pfam" id="PF02687">
    <property type="entry name" value="FtsX"/>
    <property type="match status" value="2"/>
</dbReference>
<sequence length="808" mass="90472">MIFSYITIAVRNLLKNKLFALINIVGLTLGLLIFMFSVLLTAYEENHDHMFDKRERIYTLASKFAPTSGESIGLYPDSSTAYGPLIRNRLPELEAVARAVHRIKQFTVENENYYLGARFVDTDFTRIFNFQYIHGDETALDRPDGLIVTRSTAEMLFGRVDVLGRQIKVEQSLPLQISAVIEDVAADSHLNSDLRPKYALSLIATYRALTQISKFTEEGEMGNNSAAIYVLLPENRDANWLQQEADAMFDAHTPDEAREYTEALRVRPLIIANTMVWDAMGFPVLIAAQVLGLMVLIIAALNYTNLAAAQSLGRIREVGLRKALGASRRQLLQQFLIESLTIASFAMLLALAAIEWLVPLYNSGMGKAVELSYGRILPYAIGVTLLVGLGAGAYPAYQISRHHPIDCLRGSTDGAGGTQWFRNVLIAAQFSLSIFMLAMVMVVYFQNLKMQDLSASFNKNDTLVLERLDIDEIVSKREALKQQLLNQDGVAAVSLSSAVPFHSAGHYRDVSKQAGDEAGRFDVAFVSVDYDYLQNYRQRLIAGRSFEEQRSQDIFDDDRATVNVIVNERLIKKLGISSAEAAIGVTFYKIFDEKFPSERQYQIIGVVADSYFFGVHQAIPPTGFMVRPQSYKYLSVHLIAEQRQQGVLNTEQTWKTLIPNYPIQSKFLDYYFRLFYRIAEGINAVITGFAGVALMLSLIGLFGLAAFMARRRTREIGIRKVLGANLGQVIGLLVWQISQPVLWSVLLAVPLSYLAAGLYIDFFPESISSILPFVMIAVGVAILMAWSIVSIHAWRVARQRPVQSLRYE</sequence>
<feature type="domain" description="ABC3 transporter permease C-terminal" evidence="7">
    <location>
        <begin position="291"/>
        <end position="404"/>
    </location>
</feature>
<organism evidence="9 10">
    <name type="scientific">Pseudoteredinibacter isoporae</name>
    <dbReference type="NCBI Taxonomy" id="570281"/>
    <lineage>
        <taxon>Bacteria</taxon>
        <taxon>Pseudomonadati</taxon>
        <taxon>Pseudomonadota</taxon>
        <taxon>Gammaproteobacteria</taxon>
        <taxon>Cellvibrionales</taxon>
        <taxon>Cellvibrionaceae</taxon>
        <taxon>Pseudoteredinibacter</taxon>
    </lineage>
</organism>
<evidence type="ECO:0000256" key="1">
    <source>
        <dbReference type="ARBA" id="ARBA00004651"/>
    </source>
</evidence>
<keyword evidence="5 6" id="KW-0472">Membrane</keyword>
<feature type="domain" description="MacB-like periplasmic core" evidence="8">
    <location>
        <begin position="21"/>
        <end position="245"/>
    </location>
</feature>
<accession>A0A7X0MVA0</accession>
<protein>
    <submittedName>
        <fullName evidence="9">Putative ABC transport system permease protein</fullName>
    </submittedName>
</protein>
<feature type="transmembrane region" description="Helical" evidence="6">
    <location>
        <begin position="743"/>
        <end position="763"/>
    </location>
</feature>
<evidence type="ECO:0000256" key="2">
    <source>
        <dbReference type="ARBA" id="ARBA00022475"/>
    </source>
</evidence>
<name>A0A7X0MVA0_9GAMM</name>
<evidence type="ECO:0000256" key="3">
    <source>
        <dbReference type="ARBA" id="ARBA00022692"/>
    </source>
</evidence>
<keyword evidence="10" id="KW-1185">Reference proteome</keyword>
<evidence type="ECO:0000313" key="10">
    <source>
        <dbReference type="Proteomes" id="UP000528457"/>
    </source>
</evidence>
<comment type="subcellular location">
    <subcellularLocation>
        <location evidence="1">Cell membrane</location>
        <topology evidence="1">Multi-pass membrane protein</topology>
    </subcellularLocation>
</comment>